<keyword evidence="6" id="KW-1185">Reference proteome</keyword>
<keyword evidence="3" id="KW-1133">Transmembrane helix</keyword>
<evidence type="ECO:0000313" key="5">
    <source>
        <dbReference type="EMBL" id="KAK1742131.1"/>
    </source>
</evidence>
<reference evidence="5" key="1">
    <citation type="submission" date="2023-06" db="EMBL/GenBank/DDBJ databases">
        <title>Survivors Of The Sea: Transcriptome response of Skeletonema marinoi to long-term dormancy.</title>
        <authorList>
            <person name="Pinder M.I.M."/>
            <person name="Kourtchenko O."/>
            <person name="Robertson E.K."/>
            <person name="Larsson T."/>
            <person name="Maumus F."/>
            <person name="Osuna-Cruz C.M."/>
            <person name="Vancaester E."/>
            <person name="Stenow R."/>
            <person name="Vandepoele K."/>
            <person name="Ploug H."/>
            <person name="Bruchert V."/>
            <person name="Godhe A."/>
            <person name="Topel M."/>
        </authorList>
    </citation>
    <scope>NUCLEOTIDE SEQUENCE</scope>
    <source>
        <strain evidence="5">R05AC</strain>
    </source>
</reference>
<name>A0AAD8Y967_9STRA</name>
<keyword evidence="1" id="KW-0175">Coiled coil</keyword>
<dbReference type="EMBL" id="JATAAI010000011">
    <property type="protein sequence ID" value="KAK1742131.1"/>
    <property type="molecule type" value="Genomic_DNA"/>
</dbReference>
<keyword evidence="3" id="KW-0812">Transmembrane</keyword>
<feature type="transmembrane region" description="Helical" evidence="3">
    <location>
        <begin position="6"/>
        <end position="27"/>
    </location>
</feature>
<accession>A0AAD8Y967</accession>
<evidence type="ECO:0000259" key="4">
    <source>
        <dbReference type="Pfam" id="PF07693"/>
    </source>
</evidence>
<dbReference type="InterPro" id="IPR027417">
    <property type="entry name" value="P-loop_NTPase"/>
</dbReference>
<feature type="compositionally biased region" description="Polar residues" evidence="2">
    <location>
        <begin position="489"/>
        <end position="499"/>
    </location>
</feature>
<dbReference type="Proteomes" id="UP001224775">
    <property type="component" value="Unassembled WGS sequence"/>
</dbReference>
<evidence type="ECO:0000256" key="1">
    <source>
        <dbReference type="SAM" id="Coils"/>
    </source>
</evidence>
<organism evidence="5 6">
    <name type="scientific">Skeletonema marinoi</name>
    <dbReference type="NCBI Taxonomy" id="267567"/>
    <lineage>
        <taxon>Eukaryota</taxon>
        <taxon>Sar</taxon>
        <taxon>Stramenopiles</taxon>
        <taxon>Ochrophyta</taxon>
        <taxon>Bacillariophyta</taxon>
        <taxon>Coscinodiscophyceae</taxon>
        <taxon>Thalassiosirophycidae</taxon>
        <taxon>Thalassiosirales</taxon>
        <taxon>Skeletonemataceae</taxon>
        <taxon>Skeletonema</taxon>
        <taxon>Skeletonema marinoi-dohrnii complex</taxon>
    </lineage>
</organism>
<feature type="transmembrane region" description="Helical" evidence="3">
    <location>
        <begin position="189"/>
        <end position="208"/>
    </location>
</feature>
<dbReference type="PANTHER" id="PTHR22674">
    <property type="entry name" value="NTPASE, KAP FAMILY P-LOOP DOMAIN-CONTAINING 1"/>
    <property type="match status" value="1"/>
</dbReference>
<dbReference type="AlphaFoldDB" id="A0AAD8Y967"/>
<dbReference type="Pfam" id="PF07693">
    <property type="entry name" value="KAP_NTPase"/>
    <property type="match status" value="1"/>
</dbReference>
<gene>
    <name evidence="5" type="ORF">QTG54_006696</name>
</gene>
<feature type="region of interest" description="Disordered" evidence="2">
    <location>
        <begin position="482"/>
        <end position="555"/>
    </location>
</feature>
<protein>
    <submittedName>
        <fullName evidence="5">NTPase KAP family P-loop domain-containing protein</fullName>
    </submittedName>
</protein>
<proteinExistence type="predicted"/>
<evidence type="ECO:0000313" key="6">
    <source>
        <dbReference type="Proteomes" id="UP001224775"/>
    </source>
</evidence>
<dbReference type="InterPro" id="IPR011646">
    <property type="entry name" value="KAP_P-loop"/>
</dbReference>
<sequence length="740" mass="83977">MKDLQPPFVVGILGGWGSGKSFTFNLIREYLKKIQKYDLASEAVKLNSPYVGHIYPIEFSAWTFAKDDLWASIMHHGNITKAFIDATNSNYEKEVKELEEKKEKLLKVTVKKKHHLAWEEVTSDFNSTFLPEIKKLLKNAYDQYAKGNPLDPVPQTVDAAMNSMEQYKGMFGRFKIYWGLLRAGNISPLWLTVFLSSLVIAVVLPLVIHNTGLIATAIGPLVSGIYTVYNNAREKLSSAEVEIAKVASKMRLDKEQVRKALEAADRAQLRSDTNDEERQQDIMRGLNAEINALEDRVWLREGDSLKKVVVERLGSSNYEERLGVVHQAQADLRHISDAMLRRDGNEEDAAKKIFPRGDPRIVLFIDDLDRCPPEKVVETLEAVQLLVNTDLFVVVLAIDAKYVTLCLEKNYVDILHPERHPSGLDYIEKIIQLPYRVPPISAEYMKSYLQEQMNAKKTFTHKSSDSEELSDEFNRARPNVDISAPLLSENASDEATSCAETPMMETAQSKPQEPSLGAEESKRDDDIQSPSDNAYPSDRETPMTETAQFEPDAVPLPTEELDFTWEELELVEDVCVFSGVIPRSAKRLVNVFKLMKIIWHRREQTPDEDTPHEVSMKDACVLILALCASKSRSVRREMCKVLVKIETATSRPADCGNLKSFIKNTLTLGEIESEQVDDSPLTMIYDEKCSGIFKKVKWEDDEQWKLVKKDLRLVRSFSFVGEYNESVGDNDNVKVVINRL</sequence>
<dbReference type="InterPro" id="IPR052754">
    <property type="entry name" value="NTPase_KAP_P-loop"/>
</dbReference>
<dbReference type="PANTHER" id="PTHR22674:SF6">
    <property type="entry name" value="NTPASE KAP FAMILY P-LOOP DOMAIN-CONTAINING PROTEIN 1"/>
    <property type="match status" value="1"/>
</dbReference>
<evidence type="ECO:0000256" key="2">
    <source>
        <dbReference type="SAM" id="MobiDB-lite"/>
    </source>
</evidence>
<feature type="domain" description="KAP NTPase" evidence="4">
    <location>
        <begin position="4"/>
        <end position="593"/>
    </location>
</feature>
<feature type="coiled-coil region" evidence="1">
    <location>
        <begin position="81"/>
        <end position="108"/>
    </location>
</feature>
<keyword evidence="3" id="KW-0472">Membrane</keyword>
<evidence type="ECO:0000256" key="3">
    <source>
        <dbReference type="SAM" id="Phobius"/>
    </source>
</evidence>
<comment type="caution">
    <text evidence="5">The sequence shown here is derived from an EMBL/GenBank/DDBJ whole genome shotgun (WGS) entry which is preliminary data.</text>
</comment>
<dbReference type="SUPFAM" id="SSF52540">
    <property type="entry name" value="P-loop containing nucleoside triphosphate hydrolases"/>
    <property type="match status" value="1"/>
</dbReference>